<proteinExistence type="predicted"/>
<dbReference type="Proteomes" id="UP001499878">
    <property type="component" value="Unassembled WGS sequence"/>
</dbReference>
<reference evidence="3" key="1">
    <citation type="journal article" date="2019" name="Int. J. Syst. Evol. Microbiol.">
        <title>The Global Catalogue of Microorganisms (GCM) 10K type strain sequencing project: providing services to taxonomists for standard genome sequencing and annotation.</title>
        <authorList>
            <consortium name="The Broad Institute Genomics Platform"/>
            <consortium name="The Broad Institute Genome Sequencing Center for Infectious Disease"/>
            <person name="Wu L."/>
            <person name="Ma J."/>
        </authorList>
    </citation>
    <scope>NUCLEOTIDE SEQUENCE [LARGE SCALE GENOMIC DNA]</scope>
    <source>
        <strain evidence="3">JCM 18306</strain>
    </source>
</reference>
<keyword evidence="1" id="KW-0812">Transmembrane</keyword>
<comment type="caution">
    <text evidence="2">The sequence shown here is derived from an EMBL/GenBank/DDBJ whole genome shotgun (WGS) entry which is preliminary data.</text>
</comment>
<evidence type="ECO:0008006" key="4">
    <source>
        <dbReference type="Google" id="ProtNLM"/>
    </source>
</evidence>
<evidence type="ECO:0000313" key="2">
    <source>
        <dbReference type="EMBL" id="GAA5217294.1"/>
    </source>
</evidence>
<feature type="transmembrane region" description="Helical" evidence="1">
    <location>
        <begin position="20"/>
        <end position="45"/>
    </location>
</feature>
<gene>
    <name evidence="2" type="ORF">GCM10023323_73740</name>
</gene>
<keyword evidence="3" id="KW-1185">Reference proteome</keyword>
<keyword evidence="1" id="KW-1133">Transmembrane helix</keyword>
<evidence type="ECO:0000256" key="1">
    <source>
        <dbReference type="SAM" id="Phobius"/>
    </source>
</evidence>
<name>A0ABP9TI28_9ACTN</name>
<protein>
    <recommendedName>
        <fullName evidence="4">Histidine kinase</fullName>
    </recommendedName>
</protein>
<feature type="transmembrane region" description="Helical" evidence="1">
    <location>
        <begin position="106"/>
        <end position="125"/>
    </location>
</feature>
<organism evidence="2 3">
    <name type="scientific">Streptomyces thinghirensis</name>
    <dbReference type="NCBI Taxonomy" id="551547"/>
    <lineage>
        <taxon>Bacteria</taxon>
        <taxon>Bacillati</taxon>
        <taxon>Actinomycetota</taxon>
        <taxon>Actinomycetes</taxon>
        <taxon>Kitasatosporales</taxon>
        <taxon>Streptomycetaceae</taxon>
        <taxon>Streptomyces</taxon>
    </lineage>
</organism>
<feature type="transmembrane region" description="Helical" evidence="1">
    <location>
        <begin position="162"/>
        <end position="180"/>
    </location>
</feature>
<feature type="transmembrane region" description="Helical" evidence="1">
    <location>
        <begin position="132"/>
        <end position="150"/>
    </location>
</feature>
<sequence length="388" mass="42174">MRSDAGAPAGESVAARYTRVISVVVVVIVAVWHFGYDSLILVRGWSRYEPAWAALASWLMLSVVQLVGSVLLLRTALRGRLAPFLTSVALLAGIVAVATYPRGAAISDLSWAANTVGWFGVLLLMQRPMRELVALLACTVAMTMAALGAHGELDTHEAWSRLIAQSYTTAGIQLAFVLLARELHRAARLTAGAARAQADRMARQAAEETRHAERRRRYRYLRDRIAPLLQDLAEGRADPGDEGVRRSSAIEAARLRRLFAETEDAAHPLLHELRACADVAERRDVDVTFVCYGELPDVPVAARRHLTDGPLLALASAKTVARVTVVVTAGEVTVSVVADAAAPAAPHAIRFAGTSVLFDKKENLLWLESRWRVPRPPSTSASSTITRW</sequence>
<feature type="transmembrane region" description="Helical" evidence="1">
    <location>
        <begin position="51"/>
        <end position="74"/>
    </location>
</feature>
<dbReference type="RefSeq" id="WP_345638315.1">
    <property type="nucleotide sequence ID" value="NZ_BAABJR010000030.1"/>
</dbReference>
<feature type="transmembrane region" description="Helical" evidence="1">
    <location>
        <begin position="81"/>
        <end position="100"/>
    </location>
</feature>
<evidence type="ECO:0000313" key="3">
    <source>
        <dbReference type="Proteomes" id="UP001499878"/>
    </source>
</evidence>
<accession>A0ABP9TI28</accession>
<dbReference type="EMBL" id="BAABJR010000030">
    <property type="protein sequence ID" value="GAA5217294.1"/>
    <property type="molecule type" value="Genomic_DNA"/>
</dbReference>
<keyword evidence="1" id="KW-0472">Membrane</keyword>